<evidence type="ECO:0000313" key="4">
    <source>
        <dbReference type="Proteomes" id="UP001057455"/>
    </source>
</evidence>
<reference evidence="3" key="1">
    <citation type="submission" date="2019-12" db="EMBL/GenBank/DDBJ databases">
        <title>Genome sequence of Babesia ovis.</title>
        <authorList>
            <person name="Yamagishi J."/>
            <person name="Sevinc F."/>
            <person name="Xuan X."/>
        </authorList>
    </citation>
    <scope>NUCLEOTIDE SEQUENCE</scope>
    <source>
        <strain evidence="3">Selcuk</strain>
    </source>
</reference>
<dbReference type="Pfam" id="PF02545">
    <property type="entry name" value="Maf"/>
    <property type="match status" value="1"/>
</dbReference>
<dbReference type="Gene3D" id="3.90.950.10">
    <property type="match status" value="1"/>
</dbReference>
<keyword evidence="2" id="KW-0378">Hydrolase</keyword>
<evidence type="ECO:0000313" key="3">
    <source>
        <dbReference type="EMBL" id="GFE53408.1"/>
    </source>
</evidence>
<dbReference type="EMBL" id="BLIY01000006">
    <property type="protein sequence ID" value="GFE53408.1"/>
    <property type="molecule type" value="Genomic_DNA"/>
</dbReference>
<dbReference type="HAMAP" id="MF_00528">
    <property type="entry name" value="Maf"/>
    <property type="match status" value="1"/>
</dbReference>
<dbReference type="OrthoDB" id="10267058at2759"/>
<keyword evidence="4" id="KW-1185">Reference proteome</keyword>
<dbReference type="PANTHER" id="PTHR43213">
    <property type="entry name" value="BIFUNCTIONAL DTTP/UTP PYROPHOSPHATASE/METHYLTRANSFERASE PROTEIN-RELATED"/>
    <property type="match status" value="1"/>
</dbReference>
<dbReference type="InterPro" id="IPR029001">
    <property type="entry name" value="ITPase-like_fam"/>
</dbReference>
<dbReference type="GO" id="GO:0047429">
    <property type="term" value="F:nucleoside triphosphate diphosphatase activity"/>
    <property type="evidence" value="ECO:0007669"/>
    <property type="project" value="InterPro"/>
</dbReference>
<dbReference type="AlphaFoldDB" id="A0A9W5T8Y2"/>
<proteinExistence type="inferred from homology"/>
<accession>A0A9W5T8Y2</accession>
<dbReference type="PANTHER" id="PTHR43213:SF5">
    <property type="entry name" value="BIFUNCTIONAL DTTP_UTP PYROPHOSPHATASE_METHYLTRANSFERASE PROTEIN-RELATED"/>
    <property type="match status" value="1"/>
</dbReference>
<organism evidence="3 4">
    <name type="scientific">Babesia ovis</name>
    <dbReference type="NCBI Taxonomy" id="5869"/>
    <lineage>
        <taxon>Eukaryota</taxon>
        <taxon>Sar</taxon>
        <taxon>Alveolata</taxon>
        <taxon>Apicomplexa</taxon>
        <taxon>Aconoidasida</taxon>
        <taxon>Piroplasmida</taxon>
        <taxon>Babesiidae</taxon>
        <taxon>Babesia</taxon>
    </lineage>
</organism>
<dbReference type="PIRSF" id="PIRSF006305">
    <property type="entry name" value="Maf"/>
    <property type="match status" value="1"/>
</dbReference>
<dbReference type="SUPFAM" id="SSF52972">
    <property type="entry name" value="ITPase-like"/>
    <property type="match status" value="1"/>
</dbReference>
<comment type="caution">
    <text evidence="3">The sequence shown here is derived from an EMBL/GenBank/DDBJ whole genome shotgun (WGS) entry which is preliminary data.</text>
</comment>
<comment type="cofactor">
    <cofactor evidence="1">
        <name>a divalent metal cation</name>
        <dbReference type="ChEBI" id="CHEBI:60240"/>
    </cofactor>
</comment>
<protein>
    <submittedName>
        <fullName evidence="3">Septum formation MAF</fullName>
    </submittedName>
</protein>
<evidence type="ECO:0000256" key="2">
    <source>
        <dbReference type="ARBA" id="ARBA00022801"/>
    </source>
</evidence>
<evidence type="ECO:0000256" key="1">
    <source>
        <dbReference type="ARBA" id="ARBA00001968"/>
    </source>
</evidence>
<gene>
    <name evidence="3" type="ORF">BaOVIS_008120</name>
</gene>
<dbReference type="InterPro" id="IPR003697">
    <property type="entry name" value="Maf-like"/>
</dbReference>
<sequence length="243" mass="26675">MSITTALALGNRFRDPEGDYIVLASESLVRANILRQHLNIQNVLMMRSGFPEDLDKSTFPEVGEYVKATADGKARMVAEAIFGADNDEKRKALLSLLKNPFDSLPSTLDINNIKVVIGADTVCNCGGEIFEKPADENGARMQLAAYQSHNPEFVTGVSIYYRPIGFTKPACCFFDKTVVKFQRMTADDIQAYLNTQQYVGTSGSIRVTGFAESLVERMEGSYTNVVGLPAQKVSSHLCKIING</sequence>
<name>A0A9W5T8Y2_BABOV</name>
<dbReference type="Proteomes" id="UP001057455">
    <property type="component" value="Unassembled WGS sequence"/>
</dbReference>